<feature type="domain" description="SecDF P1 head subdomain" evidence="2">
    <location>
        <begin position="74"/>
        <end position="157"/>
    </location>
</feature>
<evidence type="ECO:0000313" key="3">
    <source>
        <dbReference type="EMBL" id="GAA1940941.1"/>
    </source>
</evidence>
<evidence type="ECO:0000256" key="1">
    <source>
        <dbReference type="SAM" id="SignalP"/>
    </source>
</evidence>
<keyword evidence="4" id="KW-1185">Reference proteome</keyword>
<accession>A0ABP5BEI0</accession>
<feature type="chain" id="PRO_5047519144" description="SecDF P1 head subdomain domain-containing protein" evidence="1">
    <location>
        <begin position="24"/>
        <end position="169"/>
    </location>
</feature>
<feature type="signal peptide" evidence="1">
    <location>
        <begin position="1"/>
        <end position="23"/>
    </location>
</feature>
<evidence type="ECO:0000259" key="2">
    <source>
        <dbReference type="Pfam" id="PF22599"/>
    </source>
</evidence>
<proteinExistence type="predicted"/>
<dbReference type="EMBL" id="BAAAMK010000001">
    <property type="protein sequence ID" value="GAA1940941.1"/>
    <property type="molecule type" value="Genomic_DNA"/>
</dbReference>
<dbReference type="PROSITE" id="PS51257">
    <property type="entry name" value="PROKAR_LIPOPROTEIN"/>
    <property type="match status" value="1"/>
</dbReference>
<name>A0ABP5BEI0_9MICO</name>
<reference evidence="4" key="1">
    <citation type="journal article" date="2019" name="Int. J. Syst. Evol. Microbiol.">
        <title>The Global Catalogue of Microorganisms (GCM) 10K type strain sequencing project: providing services to taxonomists for standard genome sequencing and annotation.</title>
        <authorList>
            <consortium name="The Broad Institute Genomics Platform"/>
            <consortium name="The Broad Institute Genome Sequencing Center for Infectious Disease"/>
            <person name="Wu L."/>
            <person name="Ma J."/>
        </authorList>
    </citation>
    <scope>NUCLEOTIDE SEQUENCE [LARGE SCALE GENOMIC DNA]</scope>
    <source>
        <strain evidence="4">JCM 13584</strain>
    </source>
</reference>
<evidence type="ECO:0000313" key="4">
    <source>
        <dbReference type="Proteomes" id="UP001499954"/>
    </source>
</evidence>
<gene>
    <name evidence="3" type="ORF">GCM10009717_04040</name>
</gene>
<dbReference type="Gene3D" id="3.30.1360.200">
    <property type="match status" value="1"/>
</dbReference>
<dbReference type="Proteomes" id="UP001499954">
    <property type="component" value="Unassembled WGS sequence"/>
</dbReference>
<dbReference type="Pfam" id="PF22599">
    <property type="entry name" value="SecDF_P1_head"/>
    <property type="match status" value="1"/>
</dbReference>
<dbReference type="InterPro" id="IPR054384">
    <property type="entry name" value="SecDF_P1_head"/>
</dbReference>
<keyword evidence="1" id="KW-0732">Signal</keyword>
<organism evidence="3 4">
    <name type="scientific">Agromyces allii</name>
    <dbReference type="NCBI Taxonomy" id="393607"/>
    <lineage>
        <taxon>Bacteria</taxon>
        <taxon>Bacillati</taxon>
        <taxon>Actinomycetota</taxon>
        <taxon>Actinomycetes</taxon>
        <taxon>Micrococcales</taxon>
        <taxon>Microbacteriaceae</taxon>
        <taxon>Agromyces</taxon>
    </lineage>
</organism>
<protein>
    <recommendedName>
        <fullName evidence="2">SecDF P1 head subdomain domain-containing protein</fullName>
    </recommendedName>
</protein>
<sequence length="169" mass="16699">MGSRVWKLSAVGLLIVAMSGCTAGDGPGEGSSTTGGGIEMAVSQTCTAGSAAECVSVHGEYVMVVESDFVHAGVETAEAVSDGSTDAVDVTFDEDGASVFQTLTAEAARSAGTARLVIKAGDEVLSAVTVVEPMQGDTAVIALPSGVDPDEVAAVIRGSSSDDAGRSAN</sequence>
<comment type="caution">
    <text evidence="3">The sequence shown here is derived from an EMBL/GenBank/DDBJ whole genome shotgun (WGS) entry which is preliminary data.</text>
</comment>